<evidence type="ECO:0000313" key="1">
    <source>
        <dbReference type="EMBL" id="MBD0833073.1"/>
    </source>
</evidence>
<organism evidence="1 2">
    <name type="scientific">Aestuariibaculum sediminum</name>
    <dbReference type="NCBI Taxonomy" id="2770637"/>
    <lineage>
        <taxon>Bacteria</taxon>
        <taxon>Pseudomonadati</taxon>
        <taxon>Bacteroidota</taxon>
        <taxon>Flavobacteriia</taxon>
        <taxon>Flavobacteriales</taxon>
        <taxon>Flavobacteriaceae</taxon>
    </lineage>
</organism>
<evidence type="ECO:0000313" key="2">
    <source>
        <dbReference type="Proteomes" id="UP000600588"/>
    </source>
</evidence>
<keyword evidence="2" id="KW-1185">Reference proteome</keyword>
<dbReference type="RefSeq" id="WP_188230862.1">
    <property type="nucleotide sequence ID" value="NZ_JACVXB010000006.1"/>
</dbReference>
<sequence length="120" mass="13640">MNTNHGFKVTLNENVLTHAGIEDKQFIVSCILDSFNRQISPETETNLQVSGLITASQQHVKWVNTPLKLGDKITIEVINKNFNAPETISAPKSEEDILQKKLKTYNKLKEELKNYLNEQS</sequence>
<dbReference type="Proteomes" id="UP000600588">
    <property type="component" value="Unassembled WGS sequence"/>
</dbReference>
<dbReference type="EMBL" id="JACVXB010000006">
    <property type="protein sequence ID" value="MBD0833073.1"/>
    <property type="molecule type" value="Genomic_DNA"/>
</dbReference>
<accession>A0A8J6Q887</accession>
<comment type="caution">
    <text evidence="1">The sequence shown here is derived from an EMBL/GenBank/DDBJ whole genome shotgun (WGS) entry which is preliminary data.</text>
</comment>
<proteinExistence type="predicted"/>
<name>A0A8J6Q887_9FLAO</name>
<gene>
    <name evidence="1" type="ORF">ICJ83_13120</name>
</gene>
<reference evidence="1 2" key="1">
    <citation type="submission" date="2020-09" db="EMBL/GenBank/DDBJ databases">
        <title>TT11 complete genome.</title>
        <authorList>
            <person name="Wu Z."/>
        </authorList>
    </citation>
    <scope>NUCLEOTIDE SEQUENCE [LARGE SCALE GENOMIC DNA]</scope>
    <source>
        <strain evidence="1 2">TT11</strain>
    </source>
</reference>
<protein>
    <submittedName>
        <fullName evidence="1">Uncharacterized protein</fullName>
    </submittedName>
</protein>
<dbReference type="AlphaFoldDB" id="A0A8J6Q887"/>